<dbReference type="GO" id="GO:0016020">
    <property type="term" value="C:membrane"/>
    <property type="evidence" value="ECO:0007669"/>
    <property type="project" value="UniProtKB-SubCell"/>
</dbReference>
<comment type="caution">
    <text evidence="7">The sequence shown here is derived from an EMBL/GenBank/DDBJ whole genome shotgun (WGS) entry which is preliminary data.</text>
</comment>
<gene>
    <name evidence="7" type="ORF">CYNAS_LOCUS14829</name>
</gene>
<feature type="domain" description="Major facilitator superfamily (MFS) profile" evidence="6">
    <location>
        <begin position="1"/>
        <end position="441"/>
    </location>
</feature>
<evidence type="ECO:0000313" key="8">
    <source>
        <dbReference type="Proteomes" id="UP001176961"/>
    </source>
</evidence>
<evidence type="ECO:0000256" key="2">
    <source>
        <dbReference type="ARBA" id="ARBA00022692"/>
    </source>
</evidence>
<dbReference type="PANTHER" id="PTHR23503:SF50">
    <property type="entry name" value="MAJOR FACILITATOR SUPERFAMILY (MFS) PROFILE DOMAIN-CONTAINING PROTEIN"/>
    <property type="match status" value="1"/>
</dbReference>
<dbReference type="Proteomes" id="UP001176961">
    <property type="component" value="Unassembled WGS sequence"/>
</dbReference>
<keyword evidence="3 5" id="KW-1133">Transmembrane helix</keyword>
<feature type="transmembrane region" description="Helical" evidence="5">
    <location>
        <begin position="170"/>
        <end position="191"/>
    </location>
</feature>
<evidence type="ECO:0000256" key="3">
    <source>
        <dbReference type="ARBA" id="ARBA00022989"/>
    </source>
</evidence>
<feature type="transmembrane region" description="Helical" evidence="5">
    <location>
        <begin position="322"/>
        <end position="342"/>
    </location>
</feature>
<dbReference type="SUPFAM" id="SSF103473">
    <property type="entry name" value="MFS general substrate transporter"/>
    <property type="match status" value="1"/>
</dbReference>
<dbReference type="AlphaFoldDB" id="A0AA36H306"/>
<keyword evidence="8" id="KW-1185">Reference proteome</keyword>
<feature type="transmembrane region" description="Helical" evidence="5">
    <location>
        <begin position="142"/>
        <end position="164"/>
    </location>
</feature>
<feature type="transmembrane region" description="Helical" evidence="5">
    <location>
        <begin position="416"/>
        <end position="437"/>
    </location>
</feature>
<evidence type="ECO:0000256" key="5">
    <source>
        <dbReference type="SAM" id="Phobius"/>
    </source>
</evidence>
<dbReference type="InterPro" id="IPR045263">
    <property type="entry name" value="GLUT"/>
</dbReference>
<evidence type="ECO:0000259" key="6">
    <source>
        <dbReference type="PROSITE" id="PS50850"/>
    </source>
</evidence>
<feature type="transmembrane region" description="Helical" evidence="5">
    <location>
        <begin position="255"/>
        <end position="278"/>
    </location>
</feature>
<sequence length="474" mass="52053">MMSKNVLTQLNKIPLPNSLKRSIVRNEDRGKVVCIILVTTLLTIMPVGYHMVVLNVPAAVIQRSINESLYNTFGAALSSGSSALLWLVSVRSIIVSCQSIGALLGCVMVTPILNRCGVKSALMLFNNIILIAPKQIKGSLSCFLHIAVCFGSAIGAILSLDFMLGGESTWGYLLLAPGILSVLLIVAAFMIPETPNFYLQNGSYIQAIQSIDFYYGISYDDDDEAIREYWDMVPEMPSQICFSEAVMNPTILKGIFLGMIVSASQIFSGSMASVSYSTSMFSAVSFDESFIPFLPALGALVSIALTLPALRLVETTTRRSLLLSTLLLCLFADCLLLLFSLLSMDEWWASWLYLISFFIYGIGYNLGTGPVAYFIPAELVPAEAASVSLGAAVAVNWISSMVTTLLYYPLNESVQGWSYLIFIIPTSLFLIILFFFLPETRFHYRSDTIDSRLLADLGQPSPYGTFEDDEIDLF</sequence>
<reference evidence="7" key="1">
    <citation type="submission" date="2023-07" db="EMBL/GenBank/DDBJ databases">
        <authorList>
            <consortium name="CYATHOMIX"/>
        </authorList>
    </citation>
    <scope>NUCLEOTIDE SEQUENCE</scope>
    <source>
        <strain evidence="7">N/A</strain>
    </source>
</reference>
<feature type="transmembrane region" description="Helical" evidence="5">
    <location>
        <begin position="68"/>
        <end position="87"/>
    </location>
</feature>
<dbReference type="InterPro" id="IPR036259">
    <property type="entry name" value="MFS_trans_sf"/>
</dbReference>
<evidence type="ECO:0000256" key="4">
    <source>
        <dbReference type="ARBA" id="ARBA00023136"/>
    </source>
</evidence>
<dbReference type="InterPro" id="IPR020846">
    <property type="entry name" value="MFS_dom"/>
</dbReference>
<evidence type="ECO:0000313" key="7">
    <source>
        <dbReference type="EMBL" id="CAJ0602846.1"/>
    </source>
</evidence>
<keyword evidence="2 5" id="KW-0812">Transmembrane</keyword>
<dbReference type="EMBL" id="CATQJL010000305">
    <property type="protein sequence ID" value="CAJ0602846.1"/>
    <property type="molecule type" value="Genomic_DNA"/>
</dbReference>
<dbReference type="Gene3D" id="1.20.1250.20">
    <property type="entry name" value="MFS general substrate transporter like domains"/>
    <property type="match status" value="2"/>
</dbReference>
<evidence type="ECO:0000256" key="1">
    <source>
        <dbReference type="ARBA" id="ARBA00004141"/>
    </source>
</evidence>
<feature type="transmembrane region" description="Helical" evidence="5">
    <location>
        <begin position="290"/>
        <end position="310"/>
    </location>
</feature>
<feature type="transmembrane region" description="Helical" evidence="5">
    <location>
        <begin position="35"/>
        <end position="56"/>
    </location>
</feature>
<name>A0AA36H306_CYLNA</name>
<feature type="transmembrane region" description="Helical" evidence="5">
    <location>
        <begin position="387"/>
        <end position="410"/>
    </location>
</feature>
<comment type="subcellular location">
    <subcellularLocation>
        <location evidence="1">Membrane</location>
        <topology evidence="1">Multi-pass membrane protein</topology>
    </subcellularLocation>
</comment>
<accession>A0AA36H306</accession>
<dbReference type="PANTHER" id="PTHR23503">
    <property type="entry name" value="SOLUTE CARRIER FAMILY 2"/>
    <property type="match status" value="1"/>
</dbReference>
<dbReference type="Pfam" id="PF00083">
    <property type="entry name" value="Sugar_tr"/>
    <property type="match status" value="1"/>
</dbReference>
<dbReference type="InterPro" id="IPR005828">
    <property type="entry name" value="MFS_sugar_transport-like"/>
</dbReference>
<dbReference type="PROSITE" id="PS50850">
    <property type="entry name" value="MFS"/>
    <property type="match status" value="1"/>
</dbReference>
<dbReference type="GO" id="GO:0015149">
    <property type="term" value="F:hexose transmembrane transporter activity"/>
    <property type="evidence" value="ECO:0007669"/>
    <property type="project" value="TreeGrafter"/>
</dbReference>
<feature type="transmembrane region" description="Helical" evidence="5">
    <location>
        <begin position="348"/>
        <end position="375"/>
    </location>
</feature>
<keyword evidence="4 5" id="KW-0472">Membrane</keyword>
<protein>
    <recommendedName>
        <fullName evidence="6">Major facilitator superfamily (MFS) profile domain-containing protein</fullName>
    </recommendedName>
</protein>
<organism evidence="7 8">
    <name type="scientific">Cylicocyclus nassatus</name>
    <name type="common">Nematode worm</name>
    <dbReference type="NCBI Taxonomy" id="53992"/>
    <lineage>
        <taxon>Eukaryota</taxon>
        <taxon>Metazoa</taxon>
        <taxon>Ecdysozoa</taxon>
        <taxon>Nematoda</taxon>
        <taxon>Chromadorea</taxon>
        <taxon>Rhabditida</taxon>
        <taxon>Rhabditina</taxon>
        <taxon>Rhabditomorpha</taxon>
        <taxon>Strongyloidea</taxon>
        <taxon>Strongylidae</taxon>
        <taxon>Cylicocyclus</taxon>
    </lineage>
</organism>
<proteinExistence type="predicted"/>